<reference evidence="5" key="1">
    <citation type="submission" date="2020-02" db="EMBL/GenBank/DDBJ databases">
        <title>Genomic and physiological characterization of two novel Nitrospinaceae genera.</title>
        <authorList>
            <person name="Mueller A.J."/>
            <person name="Jung M.-Y."/>
            <person name="Strachan C.R."/>
            <person name="Herbold C.W."/>
            <person name="Kirkegaard R.H."/>
            <person name="Daims H."/>
        </authorList>
    </citation>
    <scope>NUCLEOTIDE SEQUENCE [LARGE SCALE GENOMIC DNA]</scope>
</reference>
<evidence type="ECO:0000313" key="4">
    <source>
        <dbReference type="EMBL" id="QPJ64491.1"/>
    </source>
</evidence>
<feature type="compositionally biased region" description="Basic and acidic residues" evidence="1">
    <location>
        <begin position="217"/>
        <end position="249"/>
    </location>
</feature>
<evidence type="ECO:0000256" key="2">
    <source>
        <dbReference type="SAM" id="SignalP"/>
    </source>
</evidence>
<feature type="chain" id="PRO_5032304737" evidence="2">
    <location>
        <begin position="24"/>
        <end position="249"/>
    </location>
</feature>
<dbReference type="EMBL" id="CP048620">
    <property type="protein sequence ID" value="QPJ64491.1"/>
    <property type="molecule type" value="Genomic_DNA"/>
</dbReference>
<sequence length="249" mass="27838">MMKPLFLSALILSVLLLPLQASAQIFKWQGDDGQWHFTDNPGNVPLKFQDHIRKVEPPPSPRYPSRPSANAEQDDKSSQTSEASKEEEAKEPQGPTPQEISAINQAISFLKADIQRYEPFIDKPLNLNIDQVVRGAIDQKQSLAKRLQAFELSVLKQTGSFLEQSAAKDEDAIRLSPNIGIRRTRAIGRRDRAKEEKVTKNELIAALQKALIPPEPKASEEKSDEEAAKNDSAKEIKKSPAKEQKQDPQ</sequence>
<proteinExistence type="predicted"/>
<feature type="region of interest" description="Disordered" evidence="1">
    <location>
        <begin position="53"/>
        <end position="98"/>
    </location>
</feature>
<feature type="signal peptide" evidence="2">
    <location>
        <begin position="1"/>
        <end position="23"/>
    </location>
</feature>
<dbReference type="KEGG" id="nva:G3M78_03390"/>
<dbReference type="AlphaFoldDB" id="A0A7T0C0Y7"/>
<protein>
    <submittedName>
        <fullName evidence="4">DUF4124 domain-containing protein</fullName>
    </submittedName>
</protein>
<feature type="domain" description="DUF4124" evidence="3">
    <location>
        <begin position="13"/>
        <end position="71"/>
    </location>
</feature>
<dbReference type="Pfam" id="PF13511">
    <property type="entry name" value="DUF4124"/>
    <property type="match status" value="1"/>
</dbReference>
<feature type="compositionally biased region" description="Basic and acidic residues" evidence="1">
    <location>
        <begin position="73"/>
        <end position="91"/>
    </location>
</feature>
<organism evidence="4 5">
    <name type="scientific">Candidatus Nitrohelix vancouverensis</name>
    <dbReference type="NCBI Taxonomy" id="2705534"/>
    <lineage>
        <taxon>Bacteria</taxon>
        <taxon>Pseudomonadati</taxon>
        <taxon>Nitrospinota/Tectimicrobiota group</taxon>
        <taxon>Nitrospinota</taxon>
        <taxon>Nitrospinia</taxon>
        <taxon>Nitrospinales</taxon>
        <taxon>Nitrospinaceae</taxon>
        <taxon>Candidatus Nitrohelix</taxon>
    </lineage>
</organism>
<name>A0A7T0C0Y7_9BACT</name>
<evidence type="ECO:0000256" key="1">
    <source>
        <dbReference type="SAM" id="MobiDB-lite"/>
    </source>
</evidence>
<gene>
    <name evidence="4" type="ORF">G3M78_03390</name>
</gene>
<dbReference type="Proteomes" id="UP000594464">
    <property type="component" value="Chromosome"/>
</dbReference>
<accession>A0A7T0C0Y7</accession>
<keyword evidence="2" id="KW-0732">Signal</keyword>
<evidence type="ECO:0000259" key="3">
    <source>
        <dbReference type="Pfam" id="PF13511"/>
    </source>
</evidence>
<dbReference type="InterPro" id="IPR025392">
    <property type="entry name" value="DUF4124"/>
</dbReference>
<feature type="region of interest" description="Disordered" evidence="1">
    <location>
        <begin position="209"/>
        <end position="249"/>
    </location>
</feature>
<evidence type="ECO:0000313" key="5">
    <source>
        <dbReference type="Proteomes" id="UP000594464"/>
    </source>
</evidence>